<accession>A0A0F9EIG4</accession>
<comment type="caution">
    <text evidence="1">The sequence shown here is derived from an EMBL/GenBank/DDBJ whole genome shotgun (WGS) entry which is preliminary data.</text>
</comment>
<sequence>DDAHSDIEHQIGFYSYEDLRLIEVLS</sequence>
<dbReference type="EMBL" id="LAZR01034665">
    <property type="protein sequence ID" value="KKL44700.1"/>
    <property type="molecule type" value="Genomic_DNA"/>
</dbReference>
<proteinExistence type="predicted"/>
<organism evidence="1">
    <name type="scientific">marine sediment metagenome</name>
    <dbReference type="NCBI Taxonomy" id="412755"/>
    <lineage>
        <taxon>unclassified sequences</taxon>
        <taxon>metagenomes</taxon>
        <taxon>ecological metagenomes</taxon>
    </lineage>
</organism>
<evidence type="ECO:0000313" key="1">
    <source>
        <dbReference type="EMBL" id="KKL44700.1"/>
    </source>
</evidence>
<feature type="non-terminal residue" evidence="1">
    <location>
        <position position="1"/>
    </location>
</feature>
<dbReference type="AlphaFoldDB" id="A0A0F9EIG4"/>
<protein>
    <submittedName>
        <fullName evidence="1">Uncharacterized protein</fullName>
    </submittedName>
</protein>
<reference evidence="1" key="1">
    <citation type="journal article" date="2015" name="Nature">
        <title>Complex archaea that bridge the gap between prokaryotes and eukaryotes.</title>
        <authorList>
            <person name="Spang A."/>
            <person name="Saw J.H."/>
            <person name="Jorgensen S.L."/>
            <person name="Zaremba-Niedzwiedzka K."/>
            <person name="Martijn J."/>
            <person name="Lind A.E."/>
            <person name="van Eijk R."/>
            <person name="Schleper C."/>
            <person name="Guy L."/>
            <person name="Ettema T.J."/>
        </authorList>
    </citation>
    <scope>NUCLEOTIDE SEQUENCE</scope>
</reference>
<gene>
    <name evidence="1" type="ORF">LCGC14_2363100</name>
</gene>
<name>A0A0F9EIG4_9ZZZZ</name>